<evidence type="ECO:0000256" key="1">
    <source>
        <dbReference type="SAM" id="MobiDB-lite"/>
    </source>
</evidence>
<feature type="region of interest" description="Disordered" evidence="1">
    <location>
        <begin position="40"/>
        <end position="86"/>
    </location>
</feature>
<name>A0A7W8JBJ9_9BACT</name>
<gene>
    <name evidence="2" type="ORF">HDF10_003944</name>
</gene>
<accession>A0A7W8JBJ9</accession>
<sequence length="138" mass="15480">MQFKQRMWGVRRGVMEGAMKMLRVATIGVVVMMMGVSGGVSGGEPKQFTPPQRFPGQAHQPSDLDPTTDPHRLEQQEQVRSTERQKRLVADTDKLLALATDLKQQVDKTNKNILSVDVIKKADEIEKLAHSVKERMKG</sequence>
<evidence type="ECO:0000313" key="3">
    <source>
        <dbReference type="Proteomes" id="UP000569092"/>
    </source>
</evidence>
<organism evidence="2 3">
    <name type="scientific">Tunturiibacter lichenicola</name>
    <dbReference type="NCBI Taxonomy" id="2051959"/>
    <lineage>
        <taxon>Bacteria</taxon>
        <taxon>Pseudomonadati</taxon>
        <taxon>Acidobacteriota</taxon>
        <taxon>Terriglobia</taxon>
        <taxon>Terriglobales</taxon>
        <taxon>Acidobacteriaceae</taxon>
        <taxon>Tunturiibacter</taxon>
    </lineage>
</organism>
<reference evidence="2 3" key="1">
    <citation type="submission" date="2020-08" db="EMBL/GenBank/DDBJ databases">
        <title>Genomic Encyclopedia of Type Strains, Phase IV (KMG-V): Genome sequencing to study the core and pangenomes of soil and plant-associated prokaryotes.</title>
        <authorList>
            <person name="Whitman W."/>
        </authorList>
    </citation>
    <scope>NUCLEOTIDE SEQUENCE [LARGE SCALE GENOMIC DNA]</scope>
    <source>
        <strain evidence="2 3">M8US30</strain>
    </source>
</reference>
<evidence type="ECO:0000313" key="2">
    <source>
        <dbReference type="EMBL" id="MBB5345943.1"/>
    </source>
</evidence>
<dbReference type="Proteomes" id="UP000569092">
    <property type="component" value="Unassembled WGS sequence"/>
</dbReference>
<comment type="caution">
    <text evidence="2">The sequence shown here is derived from an EMBL/GenBank/DDBJ whole genome shotgun (WGS) entry which is preliminary data.</text>
</comment>
<protein>
    <submittedName>
        <fullName evidence="2">Uncharacterized protein</fullName>
    </submittedName>
</protein>
<dbReference type="EMBL" id="JACHDZ010000007">
    <property type="protein sequence ID" value="MBB5345943.1"/>
    <property type="molecule type" value="Genomic_DNA"/>
</dbReference>
<dbReference type="AlphaFoldDB" id="A0A7W8JBJ9"/>
<feature type="compositionally biased region" description="Basic and acidic residues" evidence="1">
    <location>
        <begin position="68"/>
        <end position="86"/>
    </location>
</feature>
<proteinExistence type="predicted"/>